<dbReference type="GO" id="GO:0009254">
    <property type="term" value="P:peptidoglycan turnover"/>
    <property type="evidence" value="ECO:0007669"/>
    <property type="project" value="TreeGrafter"/>
</dbReference>
<dbReference type="GO" id="GO:0046348">
    <property type="term" value="P:amino sugar catabolic process"/>
    <property type="evidence" value="ECO:0007669"/>
    <property type="project" value="TreeGrafter"/>
</dbReference>
<gene>
    <name evidence="3" type="ORF">ENK37_11765</name>
</gene>
<dbReference type="PANTHER" id="PTHR10088:SF4">
    <property type="entry name" value="GLUCOKINASE REGULATORY PROTEIN"/>
    <property type="match status" value="1"/>
</dbReference>
<dbReference type="EMBL" id="DRPZ01000292">
    <property type="protein sequence ID" value="HGY10706.1"/>
    <property type="molecule type" value="Genomic_DNA"/>
</dbReference>
<keyword evidence="1" id="KW-0119">Carbohydrate metabolism</keyword>
<evidence type="ECO:0000313" key="3">
    <source>
        <dbReference type="EMBL" id="HGY10706.1"/>
    </source>
</evidence>
<accession>A0A7C4VDX8</accession>
<dbReference type="AlphaFoldDB" id="A0A7C4VDX8"/>
<feature type="non-terminal residue" evidence="3">
    <location>
        <position position="84"/>
    </location>
</feature>
<reference evidence="3" key="1">
    <citation type="journal article" date="2020" name="mSystems">
        <title>Genome- and Community-Level Interaction Insights into Carbon Utilization and Element Cycling Functions of Hydrothermarchaeota in Hydrothermal Sediment.</title>
        <authorList>
            <person name="Zhou Z."/>
            <person name="Liu Y."/>
            <person name="Xu W."/>
            <person name="Pan J."/>
            <person name="Luo Z.H."/>
            <person name="Li M."/>
        </authorList>
    </citation>
    <scope>NUCLEOTIDE SEQUENCE [LARGE SCALE GENOMIC DNA]</scope>
    <source>
        <strain evidence="3">HyVt-570</strain>
    </source>
</reference>
<name>A0A7C4VDX8_9DEIN</name>
<proteinExistence type="predicted"/>
<evidence type="ECO:0000256" key="1">
    <source>
        <dbReference type="ARBA" id="ARBA00023277"/>
    </source>
</evidence>
<dbReference type="PANTHER" id="PTHR10088">
    <property type="entry name" value="GLUCOKINASE REGULATORY PROTEIN"/>
    <property type="match status" value="1"/>
</dbReference>
<feature type="domain" description="SIS" evidence="2">
    <location>
        <begin position="50"/>
        <end position="84"/>
    </location>
</feature>
<comment type="caution">
    <text evidence="3">The sequence shown here is derived from an EMBL/GenBank/DDBJ whole genome shotgun (WGS) entry which is preliminary data.</text>
</comment>
<dbReference type="GO" id="GO:0097367">
    <property type="term" value="F:carbohydrate derivative binding"/>
    <property type="evidence" value="ECO:0007669"/>
    <property type="project" value="InterPro"/>
</dbReference>
<sequence length="84" mass="9080">MSTEDVARRYRDLDTWPAREVLEALLERNFSALAAVREALGPIEAAALAAAERLRDPEGRLVYAGAGTSGRLAVLDAVELPPTF</sequence>
<protein>
    <submittedName>
        <fullName evidence="3">N-acetylmuramic acid 6-phosphate etherase</fullName>
    </submittedName>
</protein>
<dbReference type="SUPFAM" id="SSF53697">
    <property type="entry name" value="SIS domain"/>
    <property type="match status" value="1"/>
</dbReference>
<evidence type="ECO:0000259" key="2">
    <source>
        <dbReference type="PROSITE" id="PS51464"/>
    </source>
</evidence>
<dbReference type="GO" id="GO:0016835">
    <property type="term" value="F:carbon-oxygen lyase activity"/>
    <property type="evidence" value="ECO:0007669"/>
    <property type="project" value="TreeGrafter"/>
</dbReference>
<dbReference type="InterPro" id="IPR040190">
    <property type="entry name" value="MURQ/GCKR"/>
</dbReference>
<dbReference type="InterPro" id="IPR046348">
    <property type="entry name" value="SIS_dom_sf"/>
</dbReference>
<dbReference type="GO" id="GO:0016803">
    <property type="term" value="F:ether hydrolase activity"/>
    <property type="evidence" value="ECO:0007669"/>
    <property type="project" value="TreeGrafter"/>
</dbReference>
<dbReference type="Proteomes" id="UP000885759">
    <property type="component" value="Unassembled WGS sequence"/>
</dbReference>
<dbReference type="InterPro" id="IPR001347">
    <property type="entry name" value="SIS_dom"/>
</dbReference>
<dbReference type="Gene3D" id="3.40.50.10490">
    <property type="entry name" value="Glucose-6-phosphate isomerase like protein, domain 1"/>
    <property type="match status" value="1"/>
</dbReference>
<dbReference type="PROSITE" id="PS51464">
    <property type="entry name" value="SIS"/>
    <property type="match status" value="1"/>
</dbReference>
<organism evidence="3">
    <name type="scientific">Oceanithermus profundus</name>
    <dbReference type="NCBI Taxonomy" id="187137"/>
    <lineage>
        <taxon>Bacteria</taxon>
        <taxon>Thermotogati</taxon>
        <taxon>Deinococcota</taxon>
        <taxon>Deinococci</taxon>
        <taxon>Thermales</taxon>
        <taxon>Thermaceae</taxon>
        <taxon>Oceanithermus</taxon>
    </lineage>
</organism>